<accession>A0ABP8IC51</accession>
<gene>
    <name evidence="1" type="ORF">GCM10023185_18760</name>
</gene>
<proteinExistence type="predicted"/>
<comment type="caution">
    <text evidence="1">The sequence shown here is derived from an EMBL/GenBank/DDBJ whole genome shotgun (WGS) entry which is preliminary data.</text>
</comment>
<evidence type="ECO:0008006" key="3">
    <source>
        <dbReference type="Google" id="ProtNLM"/>
    </source>
</evidence>
<dbReference type="SUPFAM" id="SSF49478">
    <property type="entry name" value="Cna protein B-type domain"/>
    <property type="match status" value="1"/>
</dbReference>
<dbReference type="EMBL" id="BAABGZ010000018">
    <property type="protein sequence ID" value="GAA4355686.1"/>
    <property type="molecule type" value="Genomic_DNA"/>
</dbReference>
<dbReference type="Proteomes" id="UP001501153">
    <property type="component" value="Unassembled WGS sequence"/>
</dbReference>
<evidence type="ECO:0000313" key="2">
    <source>
        <dbReference type="Proteomes" id="UP001501153"/>
    </source>
</evidence>
<protein>
    <recommendedName>
        <fullName evidence="3">Carboxypeptidase regulatory-like domain-containing protein</fullName>
    </recommendedName>
</protein>
<organism evidence="1 2">
    <name type="scientific">Hymenobacter saemangeumensis</name>
    <dbReference type="NCBI Taxonomy" id="1084522"/>
    <lineage>
        <taxon>Bacteria</taxon>
        <taxon>Pseudomonadati</taxon>
        <taxon>Bacteroidota</taxon>
        <taxon>Cytophagia</taxon>
        <taxon>Cytophagales</taxon>
        <taxon>Hymenobacteraceae</taxon>
        <taxon>Hymenobacter</taxon>
    </lineage>
</organism>
<evidence type="ECO:0000313" key="1">
    <source>
        <dbReference type="EMBL" id="GAA4355686.1"/>
    </source>
</evidence>
<sequence length="84" mass="9608">MVLDDSTGKPIDSVKINFFEEGDFIKTDYTDSTGVFSFSAGSKGVFMTKKCEREFMINFSKRGYIEQDFNDDAPSTRIEVRLKK</sequence>
<keyword evidence="2" id="KW-1185">Reference proteome</keyword>
<reference evidence="2" key="1">
    <citation type="journal article" date="2019" name="Int. J. Syst. Evol. Microbiol.">
        <title>The Global Catalogue of Microorganisms (GCM) 10K type strain sequencing project: providing services to taxonomists for standard genome sequencing and annotation.</title>
        <authorList>
            <consortium name="The Broad Institute Genomics Platform"/>
            <consortium name="The Broad Institute Genome Sequencing Center for Infectious Disease"/>
            <person name="Wu L."/>
            <person name="Ma J."/>
        </authorList>
    </citation>
    <scope>NUCLEOTIDE SEQUENCE [LARGE SCALE GENOMIC DNA]</scope>
    <source>
        <strain evidence="2">JCM 17923</strain>
    </source>
</reference>
<name>A0ABP8IC51_9BACT</name>